<dbReference type="PROSITE" id="PS50929">
    <property type="entry name" value="ABC_TM1F"/>
    <property type="match status" value="1"/>
</dbReference>
<reference evidence="13" key="3">
    <citation type="submission" date="1998-06" db="EMBL/GenBank/DDBJ databases">
        <authorList>
            <person name="Piepersberg W."/>
        </authorList>
    </citation>
    <scope>NUCLEOTIDE SEQUENCE</scope>
    <source>
        <strain evidence="13">ATCC 13032</strain>
        <strain evidence="13">ETH 22794</strain>
    </source>
</reference>
<dbReference type="AlphaFoldDB" id="Q54204"/>
<evidence type="ECO:0000256" key="8">
    <source>
        <dbReference type="ARBA" id="ARBA00022989"/>
    </source>
</evidence>
<comment type="subcellular location">
    <subcellularLocation>
        <location evidence="1">Cell membrane</location>
        <topology evidence="1">Multi-pass membrane protein</topology>
    </subcellularLocation>
</comment>
<evidence type="ECO:0000256" key="7">
    <source>
        <dbReference type="ARBA" id="ARBA00022840"/>
    </source>
</evidence>
<evidence type="ECO:0000256" key="2">
    <source>
        <dbReference type="ARBA" id="ARBA00022448"/>
    </source>
</evidence>
<proteinExistence type="predicted"/>
<evidence type="ECO:0000259" key="12">
    <source>
        <dbReference type="PROSITE" id="PS50929"/>
    </source>
</evidence>
<keyword evidence="2" id="KW-0813">Transport</keyword>
<keyword evidence="8 10" id="KW-1133">Transmembrane helix</keyword>
<keyword evidence="4" id="KW-0997">Cell inner membrane</keyword>
<dbReference type="Gene3D" id="3.40.50.300">
    <property type="entry name" value="P-loop containing nucleotide triphosphate hydrolases"/>
    <property type="match status" value="1"/>
</dbReference>
<dbReference type="Pfam" id="PF00664">
    <property type="entry name" value="ABC_membrane"/>
    <property type="match status" value="1"/>
</dbReference>
<dbReference type="InterPro" id="IPR003593">
    <property type="entry name" value="AAA+_ATPase"/>
</dbReference>
<dbReference type="PANTHER" id="PTHR43394">
    <property type="entry name" value="ATP-DEPENDENT PERMEASE MDL1, MITOCHONDRIAL"/>
    <property type="match status" value="1"/>
</dbReference>
<evidence type="ECO:0000256" key="6">
    <source>
        <dbReference type="ARBA" id="ARBA00022741"/>
    </source>
</evidence>
<dbReference type="GO" id="GO:0005524">
    <property type="term" value="F:ATP binding"/>
    <property type="evidence" value="ECO:0007669"/>
    <property type="project" value="UniProtKB-KW"/>
</dbReference>
<evidence type="ECO:0000256" key="5">
    <source>
        <dbReference type="ARBA" id="ARBA00022692"/>
    </source>
</evidence>
<keyword evidence="9 10" id="KW-0472">Membrane</keyword>
<dbReference type="SUPFAM" id="SSF90123">
    <property type="entry name" value="ABC transporter transmembrane region"/>
    <property type="match status" value="1"/>
</dbReference>
<reference evidence="14" key="2">
    <citation type="journal article" date="1996" name="Mol. Gen. Genet.">
        <title>The str gene cluster for the biosynthesis of 5'-hydroxystreptomycin in Streptomyces glaucescens GLA.0 (ETH 22794): new operons and evidence for pathway-specific regulation by StrR.</title>
        <authorList>
            <person name="Beyer S."/>
            <person name="Distler J."/>
            <person name="Piepersberg W."/>
        </authorList>
    </citation>
    <scope>NUCLEOTIDE SEQUENCE</scope>
    <source>
        <strain evidence="13">ATCC 13032</strain>
        <strain evidence="13">ETH 22794</strain>
        <strain evidence="14">GLA.O</strain>
    </source>
</reference>
<dbReference type="InterPro" id="IPR039421">
    <property type="entry name" value="Type_1_exporter"/>
</dbReference>
<dbReference type="PROSITE" id="PS50893">
    <property type="entry name" value="ABC_TRANSPORTER_2"/>
    <property type="match status" value="1"/>
</dbReference>
<protein>
    <submittedName>
        <fullName evidence="13 14">StrW</fullName>
    </submittedName>
</protein>
<dbReference type="EMBL" id="AJ006985">
    <property type="protein sequence ID" value="CAA07371.1"/>
    <property type="molecule type" value="Genomic_DNA"/>
</dbReference>
<feature type="transmembrane region" description="Helical" evidence="10">
    <location>
        <begin position="69"/>
        <end position="88"/>
    </location>
</feature>
<feature type="transmembrane region" description="Helical" evidence="10">
    <location>
        <begin position="171"/>
        <end position="188"/>
    </location>
</feature>
<keyword evidence="7" id="KW-0067">ATP-binding</keyword>
<organism evidence="14">
    <name type="scientific">Streptomyces glaucescens</name>
    <dbReference type="NCBI Taxonomy" id="1907"/>
    <lineage>
        <taxon>Bacteria</taxon>
        <taxon>Bacillati</taxon>
        <taxon>Actinomycetota</taxon>
        <taxon>Actinomycetes</taxon>
        <taxon>Kitasatosporales</taxon>
        <taxon>Streptomycetaceae</taxon>
        <taxon>Streptomyces</taxon>
    </lineage>
</organism>
<dbReference type="PANTHER" id="PTHR43394:SF1">
    <property type="entry name" value="ATP-BINDING CASSETTE SUB-FAMILY B MEMBER 10, MITOCHONDRIAL"/>
    <property type="match status" value="1"/>
</dbReference>
<evidence type="ECO:0000256" key="10">
    <source>
        <dbReference type="SAM" id="Phobius"/>
    </source>
</evidence>
<dbReference type="GO" id="GO:0005886">
    <property type="term" value="C:plasma membrane"/>
    <property type="evidence" value="ECO:0007669"/>
    <property type="project" value="UniProtKB-SubCell"/>
</dbReference>
<reference evidence="13" key="1">
    <citation type="book" date="1993" name="INDUSTRIAL MICROORGANISMS. BASIC AND APPLIED MOLECULAR GENETICS" publisher="ASM Press" city="Herndon, VA, USA">
        <title>Streptomycin Production in Streptomycetes: a Progress Report.</title>
        <editorList>
            <person name="Baltz R.H."/>
            <person name="Hegeman G.D."/>
            <person name="Skatrud P.L."/>
        </editorList>
        <authorList>
            <person name="Retzlaff L."/>
            <person name="Mayer G."/>
            <person name="Beyer S."/>
            <person name="Ahlert J."/>
            <person name="Verseck S."/>
            <person name="Distler J."/>
            <person name="Piepersberg W."/>
        </authorList>
    </citation>
    <scope>NUCLEOTIDE SEQUENCE</scope>
    <source>
        <strain evidence="13">ATCC 13032</strain>
        <strain evidence="13">ETH 22794</strain>
    </source>
</reference>
<feature type="transmembrane region" description="Helical" evidence="10">
    <location>
        <begin position="148"/>
        <end position="165"/>
    </location>
</feature>
<evidence type="ECO:0000256" key="4">
    <source>
        <dbReference type="ARBA" id="ARBA00022519"/>
    </source>
</evidence>
<dbReference type="PIR" id="S65588">
    <property type="entry name" value="S65588"/>
</dbReference>
<dbReference type="GO" id="GO:0015421">
    <property type="term" value="F:ABC-type oligopeptide transporter activity"/>
    <property type="evidence" value="ECO:0007669"/>
    <property type="project" value="TreeGrafter"/>
</dbReference>
<keyword evidence="5 10" id="KW-0812">Transmembrane</keyword>
<feature type="transmembrane region" description="Helical" evidence="10">
    <location>
        <begin position="253"/>
        <end position="276"/>
    </location>
</feature>
<evidence type="ECO:0000313" key="14">
    <source>
        <dbReference type="EMBL" id="CAA61417.1"/>
    </source>
</evidence>
<feature type="domain" description="ABC transmembrane type-1" evidence="12">
    <location>
        <begin position="31"/>
        <end position="311"/>
    </location>
</feature>
<dbReference type="Gene3D" id="1.20.1560.10">
    <property type="entry name" value="ABC transporter type 1, transmembrane domain"/>
    <property type="match status" value="1"/>
</dbReference>
<dbReference type="TCDB" id="3.A.1.119.1">
    <property type="family name" value="the atp-binding cassette (abc) superfamily"/>
</dbReference>
<sequence>MSRTRLPVAGTAEVRAHGAALARRHARDLTWMLALHGLAAVCGLLGPWLIGRLLDEVVRGTTLSTVDHIGIALLLSLVAQAVLTYWAVQRSCRFGEKVTAEVREDFVDRVVRLPLPTVEDAEPGDLITRASRDTDALTNTVRYGVPETLIALMTCLFTFAALVLVGPLTALPSLVVVPLLWAGTRWYLRRSQAAYRRRGASYTALGDTLAETVPGARTVEALRLQAWRRRALDRDLAEAYEAERHTMCWRSSWYLTVELSYVVPVVATLAIGGLLYTQGLATVGQAVAATLYVRQLIFPLDDVLSWMDELQIGSASLARVLGVSELPDDRRPSGARPDGRQLTARSAGYSYVPGRDILHGVDLDLAPGERLAVVGPSGSGKSTLGKLLAGVYEPVSGTVELGGVRLVDLGTEELRRRIALVTQDHHIFRGHLRENVTLARPAADDEVEHALKAVGAAEWAAALPDGPETVVGSGGHQLTAAQAQQIALARLVLADPHTVVLDEATALVDPATARHTERALAAVLSDRTVIAIAHRLHTAQSADRIAVLENGRIKELGSHQELLAANAPTPPCGAYGTAIELIAEIPRPVLA</sequence>
<dbReference type="CDD" id="cd07346">
    <property type="entry name" value="ABC_6TM_exporters"/>
    <property type="match status" value="1"/>
</dbReference>
<dbReference type="Pfam" id="PF00005">
    <property type="entry name" value="ABC_tran"/>
    <property type="match status" value="1"/>
</dbReference>
<dbReference type="InterPro" id="IPR027417">
    <property type="entry name" value="P-loop_NTPase"/>
</dbReference>
<evidence type="ECO:0000313" key="13">
    <source>
        <dbReference type="EMBL" id="CAA07371.1"/>
    </source>
</evidence>
<name>Q54204_STRGA</name>
<dbReference type="InterPro" id="IPR036640">
    <property type="entry name" value="ABC1_TM_sf"/>
</dbReference>
<accession>Q54204</accession>
<feature type="transmembrane region" description="Helical" evidence="10">
    <location>
        <begin position="29"/>
        <end position="49"/>
    </location>
</feature>
<dbReference type="InterPro" id="IPR011527">
    <property type="entry name" value="ABC1_TM_dom"/>
</dbReference>
<gene>
    <name evidence="14" type="primary">strW</name>
</gene>
<evidence type="ECO:0000259" key="11">
    <source>
        <dbReference type="PROSITE" id="PS50893"/>
    </source>
</evidence>
<evidence type="ECO:0000256" key="9">
    <source>
        <dbReference type="ARBA" id="ARBA00023136"/>
    </source>
</evidence>
<dbReference type="GO" id="GO:0016887">
    <property type="term" value="F:ATP hydrolysis activity"/>
    <property type="evidence" value="ECO:0007669"/>
    <property type="project" value="InterPro"/>
</dbReference>
<feature type="domain" description="ABC transporter" evidence="11">
    <location>
        <begin position="342"/>
        <end position="575"/>
    </location>
</feature>
<evidence type="ECO:0000256" key="1">
    <source>
        <dbReference type="ARBA" id="ARBA00004651"/>
    </source>
</evidence>
<keyword evidence="3" id="KW-1003">Cell membrane</keyword>
<evidence type="ECO:0000256" key="3">
    <source>
        <dbReference type="ARBA" id="ARBA00022475"/>
    </source>
</evidence>
<keyword evidence="6" id="KW-0547">Nucleotide-binding</keyword>
<dbReference type="FunFam" id="3.40.50.300:FF:001001">
    <property type="entry name" value="Multidrug ABC transporter ATP-binding protein"/>
    <property type="match status" value="1"/>
</dbReference>
<dbReference type="InterPro" id="IPR003439">
    <property type="entry name" value="ABC_transporter-like_ATP-bd"/>
</dbReference>
<dbReference type="SUPFAM" id="SSF52540">
    <property type="entry name" value="P-loop containing nucleoside triphosphate hydrolases"/>
    <property type="match status" value="1"/>
</dbReference>
<dbReference type="SMART" id="SM00382">
    <property type="entry name" value="AAA"/>
    <property type="match status" value="1"/>
</dbReference>
<dbReference type="EMBL" id="X89010">
    <property type="protein sequence ID" value="CAA61417.1"/>
    <property type="molecule type" value="Genomic_DNA"/>
</dbReference>